<evidence type="ECO:0000313" key="3">
    <source>
        <dbReference type="EMBL" id="PIB74527.1"/>
    </source>
</evidence>
<dbReference type="GO" id="GO:0016787">
    <property type="term" value="F:hydrolase activity"/>
    <property type="evidence" value="ECO:0007669"/>
    <property type="project" value="UniProtKB-KW"/>
</dbReference>
<evidence type="ECO:0000259" key="2">
    <source>
        <dbReference type="Pfam" id="PF03795"/>
    </source>
</evidence>
<dbReference type="OrthoDB" id="9814407at2"/>
<dbReference type="STRING" id="85968.GCA_900073015_00709"/>
<organism evidence="3 4">
    <name type="scientific">Mycolicibacterium brumae</name>
    <dbReference type="NCBI Taxonomy" id="85968"/>
    <lineage>
        <taxon>Bacteria</taxon>
        <taxon>Bacillati</taxon>
        <taxon>Actinomycetota</taxon>
        <taxon>Actinomycetes</taxon>
        <taxon>Mycobacteriales</taxon>
        <taxon>Mycobacteriaceae</taxon>
        <taxon>Mycolicibacterium</taxon>
    </lineage>
</organism>
<protein>
    <submittedName>
        <fullName evidence="3">GTP cyclohydrolase</fullName>
    </submittedName>
</protein>
<evidence type="ECO:0000313" key="4">
    <source>
        <dbReference type="Proteomes" id="UP000230551"/>
    </source>
</evidence>
<dbReference type="PANTHER" id="PTHR37828:SF1">
    <property type="entry name" value="YCII-RELATED DOMAIN-CONTAINING PROTEIN"/>
    <property type="match status" value="1"/>
</dbReference>
<dbReference type="InterPro" id="IPR011008">
    <property type="entry name" value="Dimeric_a/b-barrel"/>
</dbReference>
<dbReference type="RefSeq" id="WP_090586100.1">
    <property type="nucleotide sequence ID" value="NZ_CP104302.1"/>
</dbReference>
<dbReference type="Proteomes" id="UP000230551">
    <property type="component" value="Unassembled WGS sequence"/>
</dbReference>
<dbReference type="Gene3D" id="3.30.70.1060">
    <property type="entry name" value="Dimeric alpha+beta barrel"/>
    <property type="match status" value="1"/>
</dbReference>
<gene>
    <name evidence="3" type="ORF">CQY22_012560</name>
</gene>
<reference evidence="3 4" key="1">
    <citation type="journal article" date="2017" name="Infect. Genet. Evol.">
        <title>The new phylogeny of the genus Mycobacterium: The old and the news.</title>
        <authorList>
            <person name="Tortoli E."/>
            <person name="Fedrizzi T."/>
            <person name="Meehan C.J."/>
            <person name="Trovato A."/>
            <person name="Grottola A."/>
            <person name="Giacobazzi E."/>
            <person name="Serpini G.F."/>
            <person name="Tagliazucchi S."/>
            <person name="Fabio A."/>
            <person name="Bettua C."/>
            <person name="Bertorelli R."/>
            <person name="Frascaro F."/>
            <person name="De Sanctis V."/>
            <person name="Pecorari M."/>
            <person name="Jousson O."/>
            <person name="Segata N."/>
            <person name="Cirillo D.M."/>
        </authorList>
    </citation>
    <scope>NUCLEOTIDE SEQUENCE [LARGE SCALE GENOMIC DNA]</scope>
    <source>
        <strain evidence="3 4">CIP1034565</strain>
    </source>
</reference>
<accession>A0A2G5P8E4</accession>
<comment type="similarity">
    <text evidence="1">Belongs to the YciI family.</text>
</comment>
<evidence type="ECO:0000256" key="1">
    <source>
        <dbReference type="ARBA" id="ARBA00007689"/>
    </source>
</evidence>
<dbReference type="PANTHER" id="PTHR37828">
    <property type="entry name" value="GSR2449 PROTEIN"/>
    <property type="match status" value="1"/>
</dbReference>
<dbReference type="SUPFAM" id="SSF54909">
    <property type="entry name" value="Dimeric alpha+beta barrel"/>
    <property type="match status" value="1"/>
</dbReference>
<keyword evidence="3" id="KW-0378">Hydrolase</keyword>
<dbReference type="Pfam" id="PF03795">
    <property type="entry name" value="YCII"/>
    <property type="match status" value="1"/>
</dbReference>
<sequence>MHHVLTITYTQPIEVVDQTRPAHIDWVKAQIDAGKLLLAGRQETGAGGILVTSDIEPADVEAMIATDPYLLAGVAEYDRVGFNAGLRGPGL</sequence>
<name>A0A2G5P8E4_9MYCO</name>
<proteinExistence type="inferred from homology"/>
<dbReference type="AlphaFoldDB" id="A0A2G5P8E4"/>
<feature type="domain" description="YCII-related" evidence="2">
    <location>
        <begin position="1"/>
        <end position="77"/>
    </location>
</feature>
<keyword evidence="4" id="KW-1185">Reference proteome</keyword>
<comment type="caution">
    <text evidence="3">The sequence shown here is derived from an EMBL/GenBank/DDBJ whole genome shotgun (WGS) entry which is preliminary data.</text>
</comment>
<dbReference type="EMBL" id="PDCN02000016">
    <property type="protein sequence ID" value="PIB74527.1"/>
    <property type="molecule type" value="Genomic_DNA"/>
</dbReference>
<dbReference type="InterPro" id="IPR005545">
    <property type="entry name" value="YCII"/>
</dbReference>